<dbReference type="EMBL" id="JASJEV010000007">
    <property type="protein sequence ID" value="MDJ1159079.1"/>
    <property type="molecule type" value="Genomic_DNA"/>
</dbReference>
<gene>
    <name evidence="3" type="ORF">QNA08_12615</name>
</gene>
<accession>A0ABT7AI83</accession>
<dbReference type="PANTHER" id="PTHR43884:SF12">
    <property type="entry name" value="ISOVALERYL-COA DEHYDROGENASE, MITOCHONDRIAL-RELATED"/>
    <property type="match status" value="1"/>
</dbReference>
<keyword evidence="4" id="KW-1185">Reference proteome</keyword>
<name>A0ABT7AI83_9HYPH</name>
<reference evidence="3 4" key="1">
    <citation type="submission" date="2023-05" db="EMBL/GenBank/DDBJ databases">
        <title>Chelatococcus sp. nov., a moderately thermophilic bacterium isolated from hot spring microbial mat.</title>
        <authorList>
            <person name="Hu C.-J."/>
            <person name="Li W.-J."/>
        </authorList>
    </citation>
    <scope>NUCLEOTIDE SEQUENCE [LARGE SCALE GENOMIC DNA]</scope>
    <source>
        <strain evidence="3 4">SYSU G07232</strain>
    </source>
</reference>
<protein>
    <submittedName>
        <fullName evidence="3">Acyl-CoA dehydrogenase family protein</fullName>
    </submittedName>
</protein>
<organism evidence="3 4">
    <name type="scientific">Chelatococcus albus</name>
    <dbReference type="NCBI Taxonomy" id="3047466"/>
    <lineage>
        <taxon>Bacteria</taxon>
        <taxon>Pseudomonadati</taxon>
        <taxon>Pseudomonadota</taxon>
        <taxon>Alphaproteobacteria</taxon>
        <taxon>Hyphomicrobiales</taxon>
        <taxon>Chelatococcaceae</taxon>
        <taxon>Chelatococcus</taxon>
    </lineage>
</organism>
<dbReference type="PANTHER" id="PTHR43884">
    <property type="entry name" value="ACYL-COA DEHYDROGENASE"/>
    <property type="match status" value="1"/>
</dbReference>
<proteinExistence type="predicted"/>
<dbReference type="Proteomes" id="UP001321492">
    <property type="component" value="Unassembled WGS sequence"/>
</dbReference>
<dbReference type="PROSITE" id="PS00073">
    <property type="entry name" value="ACYL_COA_DH_2"/>
    <property type="match status" value="1"/>
</dbReference>
<dbReference type="InterPro" id="IPR009075">
    <property type="entry name" value="AcylCo_DH/oxidase_C"/>
</dbReference>
<sequence length="108" mass="12083">MRRSPSSRACNGCSPTCRPTSRPHGLLGHAAARKREAGERYSRESSMAKLFASEMVGRVTDKAIQIHGGYGYTCDLPLERYARDARIFRIYEGSSEIQRNIIARHLLG</sequence>
<dbReference type="InterPro" id="IPR006089">
    <property type="entry name" value="Acyl-CoA_DH_CS"/>
</dbReference>
<dbReference type="InterPro" id="IPR036250">
    <property type="entry name" value="AcylCo_DH-like_C"/>
</dbReference>
<dbReference type="SUPFAM" id="SSF47203">
    <property type="entry name" value="Acyl-CoA dehydrogenase C-terminal domain-like"/>
    <property type="match status" value="1"/>
</dbReference>
<evidence type="ECO:0000256" key="1">
    <source>
        <dbReference type="ARBA" id="ARBA00022630"/>
    </source>
</evidence>
<evidence type="ECO:0000313" key="4">
    <source>
        <dbReference type="Proteomes" id="UP001321492"/>
    </source>
</evidence>
<feature type="domain" description="Acyl-CoA dehydrogenase/oxidase C-terminal" evidence="2">
    <location>
        <begin position="26"/>
        <end position="107"/>
    </location>
</feature>
<dbReference type="Pfam" id="PF00441">
    <property type="entry name" value="Acyl-CoA_dh_1"/>
    <property type="match status" value="1"/>
</dbReference>
<comment type="caution">
    <text evidence="3">The sequence shown here is derived from an EMBL/GenBank/DDBJ whole genome shotgun (WGS) entry which is preliminary data.</text>
</comment>
<evidence type="ECO:0000259" key="2">
    <source>
        <dbReference type="Pfam" id="PF00441"/>
    </source>
</evidence>
<evidence type="ECO:0000313" key="3">
    <source>
        <dbReference type="EMBL" id="MDJ1159079.1"/>
    </source>
</evidence>
<keyword evidence="1" id="KW-0285">Flavoprotein</keyword>
<dbReference type="RefSeq" id="WP_283741066.1">
    <property type="nucleotide sequence ID" value="NZ_JASJEV010000007.1"/>
</dbReference>
<dbReference type="Gene3D" id="1.20.140.10">
    <property type="entry name" value="Butyryl-CoA Dehydrogenase, subunit A, domain 3"/>
    <property type="match status" value="1"/>
</dbReference>